<dbReference type="Pfam" id="PF11066">
    <property type="entry name" value="DUF2867"/>
    <property type="match status" value="1"/>
</dbReference>
<dbReference type="EMBL" id="JAEKNN010000029">
    <property type="protein sequence ID" value="MBJ7609078.1"/>
    <property type="molecule type" value="Genomic_DNA"/>
</dbReference>
<dbReference type="InterPro" id="IPR021295">
    <property type="entry name" value="DUF2867"/>
</dbReference>
<sequence length="194" mass="21730">MRLPNAEHERHPWLIAEIAPDFTLLDAWGLPADGGPNDFATLVAIVTSLDPANRSSSSATRALFSLRYRVGAWFGWDDATTKRPIPGCLETTLSQRVPADLRDTTTRPTVKGSTRFIPIYRTDDEWAAEISNSTVHAVLQLAWVDQGNGVYRGQMGVYVKPRGRLGVPYMALIGPFRHLIVYPALMRQIERAWR</sequence>
<accession>A0A934KLL8</accession>
<protein>
    <submittedName>
        <fullName evidence="1">DUF2867 domain-containing protein</fullName>
    </submittedName>
</protein>
<dbReference type="Proteomes" id="UP000614410">
    <property type="component" value="Unassembled WGS sequence"/>
</dbReference>
<proteinExistence type="predicted"/>
<organism evidence="1 2">
    <name type="scientific">Candidatus Amunia macphersoniae</name>
    <dbReference type="NCBI Taxonomy" id="3127014"/>
    <lineage>
        <taxon>Bacteria</taxon>
        <taxon>Bacillati</taxon>
        <taxon>Candidatus Dormiibacterota</taxon>
        <taxon>Candidatus Dormibacteria</taxon>
        <taxon>Candidatus Aeolococcales</taxon>
        <taxon>Candidatus Aeolococcaceae</taxon>
        <taxon>Candidatus Amunia</taxon>
    </lineage>
</organism>
<evidence type="ECO:0000313" key="1">
    <source>
        <dbReference type="EMBL" id="MBJ7609078.1"/>
    </source>
</evidence>
<name>A0A934KLL8_9BACT</name>
<reference evidence="1 2" key="1">
    <citation type="submission" date="2020-10" db="EMBL/GenBank/DDBJ databases">
        <title>Ca. Dormibacterota MAGs.</title>
        <authorList>
            <person name="Montgomery K."/>
        </authorList>
    </citation>
    <scope>NUCLEOTIDE SEQUENCE [LARGE SCALE GENOMIC DNA]</scope>
    <source>
        <strain evidence="1">Mitchell_Peninsula_5</strain>
    </source>
</reference>
<gene>
    <name evidence="1" type="ORF">JF887_06560</name>
</gene>
<comment type="caution">
    <text evidence="1">The sequence shown here is derived from an EMBL/GenBank/DDBJ whole genome shotgun (WGS) entry which is preliminary data.</text>
</comment>
<dbReference type="AlphaFoldDB" id="A0A934KLL8"/>
<evidence type="ECO:0000313" key="2">
    <source>
        <dbReference type="Proteomes" id="UP000614410"/>
    </source>
</evidence>